<feature type="transmembrane region" description="Helical" evidence="7">
    <location>
        <begin position="177"/>
        <end position="199"/>
    </location>
</feature>
<comment type="similarity">
    <text evidence="6">Belongs to the major facilitator superfamily. Allantoate permease family.</text>
</comment>
<dbReference type="Proteomes" id="UP000788993">
    <property type="component" value="Unassembled WGS sequence"/>
</dbReference>
<dbReference type="InterPro" id="IPR011701">
    <property type="entry name" value="MFS"/>
</dbReference>
<evidence type="ECO:0000256" key="2">
    <source>
        <dbReference type="ARBA" id="ARBA00022448"/>
    </source>
</evidence>
<dbReference type="InterPro" id="IPR036259">
    <property type="entry name" value="MFS_trans_sf"/>
</dbReference>
<accession>A0A9P8TEF5</accession>
<name>A0A9P8TEF5_9ASCO</name>
<keyword evidence="4 7" id="KW-1133">Transmembrane helix</keyword>
<proteinExistence type="inferred from homology"/>
<evidence type="ECO:0000256" key="5">
    <source>
        <dbReference type="ARBA" id="ARBA00023136"/>
    </source>
</evidence>
<comment type="subcellular location">
    <subcellularLocation>
        <location evidence="1">Membrane</location>
        <topology evidence="1">Multi-pass membrane protein</topology>
    </subcellularLocation>
</comment>
<evidence type="ECO:0000256" key="4">
    <source>
        <dbReference type="ARBA" id="ARBA00022989"/>
    </source>
</evidence>
<comment type="caution">
    <text evidence="9">The sequence shown here is derived from an EMBL/GenBank/DDBJ whole genome shotgun (WGS) entry which is preliminary data.</text>
</comment>
<feature type="transmembrane region" description="Helical" evidence="7">
    <location>
        <begin position="380"/>
        <end position="399"/>
    </location>
</feature>
<keyword evidence="10" id="KW-1185">Reference proteome</keyword>
<keyword evidence="2" id="KW-0813">Transport</keyword>
<dbReference type="PANTHER" id="PTHR43791">
    <property type="entry name" value="PERMEASE-RELATED"/>
    <property type="match status" value="1"/>
</dbReference>
<dbReference type="Pfam" id="PF07690">
    <property type="entry name" value="MFS_1"/>
    <property type="match status" value="1"/>
</dbReference>
<feature type="transmembrane region" description="Helical" evidence="7">
    <location>
        <begin position="211"/>
        <end position="233"/>
    </location>
</feature>
<feature type="transmembrane region" description="Helical" evidence="7">
    <location>
        <begin position="351"/>
        <end position="368"/>
    </location>
</feature>
<dbReference type="PROSITE" id="PS50850">
    <property type="entry name" value="MFS"/>
    <property type="match status" value="1"/>
</dbReference>
<evidence type="ECO:0000313" key="10">
    <source>
        <dbReference type="Proteomes" id="UP000788993"/>
    </source>
</evidence>
<dbReference type="PANTHER" id="PTHR43791:SF64">
    <property type="entry name" value="MAJOR FACILITATOR SUPERFAMILY (MFS) PROFILE DOMAIN-CONTAINING PROTEIN"/>
    <property type="match status" value="1"/>
</dbReference>
<dbReference type="FunFam" id="1.20.1250.20:FF:000065">
    <property type="entry name" value="Putative MFS pantothenate transporter"/>
    <property type="match status" value="1"/>
</dbReference>
<evidence type="ECO:0000256" key="6">
    <source>
        <dbReference type="ARBA" id="ARBA00037968"/>
    </source>
</evidence>
<dbReference type="EMBL" id="JAEUBD010000146">
    <property type="protein sequence ID" value="KAH3676548.1"/>
    <property type="molecule type" value="Genomic_DNA"/>
</dbReference>
<reference evidence="9" key="1">
    <citation type="journal article" date="2021" name="Open Biol.">
        <title>Shared evolutionary footprints suggest mitochondrial oxidative damage underlies multiple complex I losses in fungi.</title>
        <authorList>
            <person name="Schikora-Tamarit M.A."/>
            <person name="Marcet-Houben M."/>
            <person name="Nosek J."/>
            <person name="Gabaldon T."/>
        </authorList>
    </citation>
    <scope>NUCLEOTIDE SEQUENCE</scope>
    <source>
        <strain evidence="9">NCAIM Y.01608</strain>
    </source>
</reference>
<keyword evidence="5 7" id="KW-0472">Membrane</keyword>
<evidence type="ECO:0000259" key="8">
    <source>
        <dbReference type="PROSITE" id="PS50850"/>
    </source>
</evidence>
<organism evidence="9 10">
    <name type="scientific">Ogataea polymorpha</name>
    <dbReference type="NCBI Taxonomy" id="460523"/>
    <lineage>
        <taxon>Eukaryota</taxon>
        <taxon>Fungi</taxon>
        <taxon>Dikarya</taxon>
        <taxon>Ascomycota</taxon>
        <taxon>Saccharomycotina</taxon>
        <taxon>Pichiomycetes</taxon>
        <taxon>Pichiales</taxon>
        <taxon>Pichiaceae</taxon>
        <taxon>Ogataea</taxon>
    </lineage>
</organism>
<dbReference type="AlphaFoldDB" id="A0A9P8TEF5"/>
<feature type="transmembrane region" description="Helical" evidence="7">
    <location>
        <begin position="117"/>
        <end position="139"/>
    </location>
</feature>
<feature type="transmembrane region" description="Helical" evidence="7">
    <location>
        <begin position="445"/>
        <end position="467"/>
    </location>
</feature>
<sequence length="494" mass="55356">MSPPNKVEEVTEIVEEAPNDHEGKWFTKIFRTGVLRSSEETKFVRKLDLYLLTWGCIAYLIKSIDQSNYSNAYVSGMKEDLNIVGKEYNWISTYFNIGYAVGLVPSQVSMTRISTPYWLSSCEFIWGILTLSCAFVKSVHVLFPLRFLIGLFESSAWPGMMTIFYNYYTKKELATRAALFTGSYYAGSMFTGFMQAAIYKTLNGHGGLAGWKWLFVINGLMTVAIASVGFYIVPDSPQNGGAKWMTADDLAIANQRMFNIGRETKRQLNVKKVLKIPLDYRVWLFLLAYVPAVWTTSVAYFNLWLKSLKTDDGSLRYSVEQLNLIPIAGSAVQLVTIVTLSKLADFANARFIVLVAENITQLVGTIILATRPKSIGVNYFGYFLLYAQGANTPILISFLPEIWATAPDLRAIITGVTVVMVYANNAWLPLFLYPANEAPEYKYGYKVTCGLTGASSVGIVLFYFLAYKRSIRKMESKFDSEETLPANSSTGSSR</sequence>
<feature type="transmembrane region" description="Helical" evidence="7">
    <location>
        <begin position="324"/>
        <end position="344"/>
    </location>
</feature>
<gene>
    <name evidence="9" type="ORF">OGATHE_001037</name>
</gene>
<evidence type="ECO:0000256" key="7">
    <source>
        <dbReference type="SAM" id="Phobius"/>
    </source>
</evidence>
<dbReference type="Gene3D" id="1.20.1250.20">
    <property type="entry name" value="MFS general substrate transporter like domains"/>
    <property type="match status" value="2"/>
</dbReference>
<feature type="transmembrane region" description="Helical" evidence="7">
    <location>
        <begin position="282"/>
        <end position="304"/>
    </location>
</feature>
<feature type="domain" description="Major facilitator superfamily (MFS) profile" evidence="8">
    <location>
        <begin position="51"/>
        <end position="470"/>
    </location>
</feature>
<evidence type="ECO:0000313" key="9">
    <source>
        <dbReference type="EMBL" id="KAH3676548.1"/>
    </source>
</evidence>
<dbReference type="InterPro" id="IPR020846">
    <property type="entry name" value="MFS_dom"/>
</dbReference>
<reference evidence="9" key="2">
    <citation type="submission" date="2021-01" db="EMBL/GenBank/DDBJ databases">
        <authorList>
            <person name="Schikora-Tamarit M.A."/>
        </authorList>
    </citation>
    <scope>NUCLEOTIDE SEQUENCE</scope>
    <source>
        <strain evidence="9">NCAIM Y.01608</strain>
    </source>
</reference>
<evidence type="ECO:0000256" key="3">
    <source>
        <dbReference type="ARBA" id="ARBA00022692"/>
    </source>
</evidence>
<dbReference type="GO" id="GO:0016020">
    <property type="term" value="C:membrane"/>
    <property type="evidence" value="ECO:0007669"/>
    <property type="project" value="UniProtKB-SubCell"/>
</dbReference>
<protein>
    <recommendedName>
        <fullName evidence="8">Major facilitator superfamily (MFS) profile domain-containing protein</fullName>
    </recommendedName>
</protein>
<feature type="transmembrane region" description="Helical" evidence="7">
    <location>
        <begin position="145"/>
        <end position="165"/>
    </location>
</feature>
<keyword evidence="3 7" id="KW-0812">Transmembrane</keyword>
<evidence type="ECO:0000256" key="1">
    <source>
        <dbReference type="ARBA" id="ARBA00004141"/>
    </source>
</evidence>
<dbReference type="SUPFAM" id="SSF103473">
    <property type="entry name" value="MFS general substrate transporter"/>
    <property type="match status" value="1"/>
</dbReference>
<dbReference type="GO" id="GO:0022857">
    <property type="term" value="F:transmembrane transporter activity"/>
    <property type="evidence" value="ECO:0007669"/>
    <property type="project" value="InterPro"/>
</dbReference>
<feature type="transmembrane region" description="Helical" evidence="7">
    <location>
        <begin position="411"/>
        <end position="433"/>
    </location>
</feature>